<organism evidence="14 15">
    <name type="scientific">Hydnum rufescens UP504</name>
    <dbReference type="NCBI Taxonomy" id="1448309"/>
    <lineage>
        <taxon>Eukaryota</taxon>
        <taxon>Fungi</taxon>
        <taxon>Dikarya</taxon>
        <taxon>Basidiomycota</taxon>
        <taxon>Agaricomycotina</taxon>
        <taxon>Agaricomycetes</taxon>
        <taxon>Cantharellales</taxon>
        <taxon>Hydnaceae</taxon>
        <taxon>Hydnum</taxon>
    </lineage>
</organism>
<feature type="domain" description="Plastocyanin-like" evidence="12">
    <location>
        <begin position="477"/>
        <end position="583"/>
    </location>
</feature>
<dbReference type="EMBL" id="MU129057">
    <property type="protein sequence ID" value="KAF9508502.1"/>
    <property type="molecule type" value="Genomic_DNA"/>
</dbReference>
<evidence type="ECO:0000256" key="10">
    <source>
        <dbReference type="SAM" id="SignalP"/>
    </source>
</evidence>
<evidence type="ECO:0000313" key="14">
    <source>
        <dbReference type="EMBL" id="KAF9508502.1"/>
    </source>
</evidence>
<evidence type="ECO:0000313" key="15">
    <source>
        <dbReference type="Proteomes" id="UP000886523"/>
    </source>
</evidence>
<evidence type="ECO:0000256" key="8">
    <source>
        <dbReference type="ARBA" id="ARBA00023157"/>
    </source>
</evidence>
<accession>A0A9P6AMY4</accession>
<evidence type="ECO:0000256" key="9">
    <source>
        <dbReference type="ARBA" id="ARBA00023180"/>
    </source>
</evidence>
<feature type="domain" description="Plastocyanin-like" evidence="13">
    <location>
        <begin position="84"/>
        <end position="197"/>
    </location>
</feature>
<dbReference type="PROSITE" id="PS00079">
    <property type="entry name" value="MULTICOPPER_OXIDASE1"/>
    <property type="match status" value="1"/>
</dbReference>
<comment type="caution">
    <text evidence="14">The sequence shown here is derived from an EMBL/GenBank/DDBJ whole genome shotgun (WGS) entry which is preliminary data.</text>
</comment>
<keyword evidence="9" id="KW-0325">Glycoprotein</keyword>
<comment type="function">
    <text evidence="1">Lignin degradation and detoxification of lignin-derived products.</text>
</comment>
<protein>
    <submittedName>
        <fullName evidence="14">Multicopper oxidase</fullName>
    </submittedName>
</protein>
<keyword evidence="8" id="KW-1015">Disulfide bond</keyword>
<dbReference type="InterPro" id="IPR008972">
    <property type="entry name" value="Cupredoxin"/>
</dbReference>
<dbReference type="Pfam" id="PF07732">
    <property type="entry name" value="Cu-oxidase_3"/>
    <property type="match status" value="1"/>
</dbReference>
<dbReference type="GO" id="GO:0016491">
    <property type="term" value="F:oxidoreductase activity"/>
    <property type="evidence" value="ECO:0007669"/>
    <property type="project" value="UniProtKB-KW"/>
</dbReference>
<dbReference type="Pfam" id="PF00394">
    <property type="entry name" value="Cu-oxidase"/>
    <property type="match status" value="1"/>
</dbReference>
<feature type="signal peptide" evidence="10">
    <location>
        <begin position="1"/>
        <end position="22"/>
    </location>
</feature>
<dbReference type="InterPro" id="IPR033138">
    <property type="entry name" value="Cu_oxidase_CS"/>
</dbReference>
<evidence type="ECO:0000256" key="2">
    <source>
        <dbReference type="ARBA" id="ARBA00010609"/>
    </source>
</evidence>
<dbReference type="FunFam" id="2.60.40.420:FF:000045">
    <property type="entry name" value="Laccase 2"/>
    <property type="match status" value="1"/>
</dbReference>
<keyword evidence="6" id="KW-0560">Oxidoreductase</keyword>
<dbReference type="PANTHER" id="PTHR11709">
    <property type="entry name" value="MULTI-COPPER OXIDASE"/>
    <property type="match status" value="1"/>
</dbReference>
<evidence type="ECO:0000256" key="4">
    <source>
        <dbReference type="ARBA" id="ARBA00022723"/>
    </source>
</evidence>
<dbReference type="InterPro" id="IPR001117">
    <property type="entry name" value="Cu-oxidase_2nd"/>
</dbReference>
<dbReference type="InterPro" id="IPR011706">
    <property type="entry name" value="Cu-oxidase_C"/>
</dbReference>
<comment type="subunit">
    <text evidence="3">Homodimer.</text>
</comment>
<dbReference type="Pfam" id="PF07731">
    <property type="entry name" value="Cu-oxidase_2"/>
    <property type="match status" value="1"/>
</dbReference>
<keyword evidence="4" id="KW-0479">Metal-binding</keyword>
<dbReference type="OrthoDB" id="2121828at2759"/>
<dbReference type="Proteomes" id="UP000886523">
    <property type="component" value="Unassembled WGS sequence"/>
</dbReference>
<keyword evidence="15" id="KW-1185">Reference proteome</keyword>
<dbReference type="InterPro" id="IPR045087">
    <property type="entry name" value="Cu-oxidase_fam"/>
</dbReference>
<keyword evidence="5 10" id="KW-0732">Signal</keyword>
<sequence length="615" mass="67300">MNHPRWHLVVLAITLFVLRVVGNPVSVGLTSPLHPHHRDTCPPPPPRNTGLERVIYNEDAFVLSNDFVVTNTPTTRTYHWRLSWATGAPDGFYRKMMVVNGLFPGPLIEANQGDTIIIHVKNDLDQGAGIHFHGINQIGSLWADGVPGVTQCPIPSGGSFTYEFTIQEQSGTFFWHSHMGNTMADGLTGPLIVHSPADPYIPGKDFDYERVMMVSDWVHQTSDEIIADTFARPANESLPDVAPASFLINGAGVYNCTKAPKNAQCEKRSPPEIHVLPNKKYRFRMISHSSEAHFKISVDNHPLQIIQCDDTPVVGPSGIHRVPIANGERYDFVIDTSNGKDGDAFWIRAPFCSQNAGPGFPAPDGLAILRYVKEGSIPGHNQPTTSDWSVPPLTEGNSCPDLTSNDFVPVQKIDAPKTVQSSWILNSALGSLLNANKVPVFAFFLNNVTFQDYIYNPMLLQLRKGLTLNNSAVAHTVFPQSSGADIVINNKDATIDHPFHLHGKPFFIVARGSGALTADQYAALPPTFFNTTNPLRRDTLVVTRKSYAILRILTDEPGVFALHCHMGWHLAHGKLSAVVVQPDAIPRLALPDEAAHLCDSCNFPPGATLNTTAPG</sequence>
<dbReference type="GO" id="GO:0005507">
    <property type="term" value="F:copper ion binding"/>
    <property type="evidence" value="ECO:0007669"/>
    <property type="project" value="InterPro"/>
</dbReference>
<dbReference type="AlphaFoldDB" id="A0A9P6AMY4"/>
<dbReference type="PANTHER" id="PTHR11709:SF414">
    <property type="entry name" value="ADR239WP"/>
    <property type="match status" value="1"/>
</dbReference>
<dbReference type="CDD" id="cd13857">
    <property type="entry name" value="CuRO_1_Diphenol_Ox"/>
    <property type="match status" value="1"/>
</dbReference>
<gene>
    <name evidence="14" type="ORF">BS47DRAFT_1397733</name>
</gene>
<evidence type="ECO:0000259" key="12">
    <source>
        <dbReference type="Pfam" id="PF07731"/>
    </source>
</evidence>
<feature type="domain" description="Plastocyanin-like" evidence="11">
    <location>
        <begin position="210"/>
        <end position="372"/>
    </location>
</feature>
<evidence type="ECO:0000256" key="1">
    <source>
        <dbReference type="ARBA" id="ARBA00002075"/>
    </source>
</evidence>
<evidence type="ECO:0000256" key="5">
    <source>
        <dbReference type="ARBA" id="ARBA00022729"/>
    </source>
</evidence>
<evidence type="ECO:0000256" key="6">
    <source>
        <dbReference type="ARBA" id="ARBA00023002"/>
    </source>
</evidence>
<name>A0A9P6AMY4_9AGAM</name>
<evidence type="ECO:0000259" key="11">
    <source>
        <dbReference type="Pfam" id="PF00394"/>
    </source>
</evidence>
<keyword evidence="7" id="KW-0186">Copper</keyword>
<evidence type="ECO:0000256" key="7">
    <source>
        <dbReference type="ARBA" id="ARBA00023008"/>
    </source>
</evidence>
<dbReference type="InterPro" id="IPR011707">
    <property type="entry name" value="Cu-oxidase-like_N"/>
</dbReference>
<reference evidence="14" key="1">
    <citation type="journal article" date="2020" name="Nat. Commun.">
        <title>Large-scale genome sequencing of mycorrhizal fungi provides insights into the early evolution of symbiotic traits.</title>
        <authorList>
            <person name="Miyauchi S."/>
            <person name="Kiss E."/>
            <person name="Kuo A."/>
            <person name="Drula E."/>
            <person name="Kohler A."/>
            <person name="Sanchez-Garcia M."/>
            <person name="Morin E."/>
            <person name="Andreopoulos B."/>
            <person name="Barry K.W."/>
            <person name="Bonito G."/>
            <person name="Buee M."/>
            <person name="Carver A."/>
            <person name="Chen C."/>
            <person name="Cichocki N."/>
            <person name="Clum A."/>
            <person name="Culley D."/>
            <person name="Crous P.W."/>
            <person name="Fauchery L."/>
            <person name="Girlanda M."/>
            <person name="Hayes R.D."/>
            <person name="Keri Z."/>
            <person name="LaButti K."/>
            <person name="Lipzen A."/>
            <person name="Lombard V."/>
            <person name="Magnuson J."/>
            <person name="Maillard F."/>
            <person name="Murat C."/>
            <person name="Nolan M."/>
            <person name="Ohm R.A."/>
            <person name="Pangilinan J."/>
            <person name="Pereira M.F."/>
            <person name="Perotto S."/>
            <person name="Peter M."/>
            <person name="Pfister S."/>
            <person name="Riley R."/>
            <person name="Sitrit Y."/>
            <person name="Stielow J.B."/>
            <person name="Szollosi G."/>
            <person name="Zifcakova L."/>
            <person name="Stursova M."/>
            <person name="Spatafora J.W."/>
            <person name="Tedersoo L."/>
            <person name="Vaario L.M."/>
            <person name="Yamada A."/>
            <person name="Yan M."/>
            <person name="Wang P."/>
            <person name="Xu J."/>
            <person name="Bruns T."/>
            <person name="Baldrian P."/>
            <person name="Vilgalys R."/>
            <person name="Dunand C."/>
            <person name="Henrissat B."/>
            <person name="Grigoriev I.V."/>
            <person name="Hibbett D."/>
            <person name="Nagy L.G."/>
            <person name="Martin F.M."/>
        </authorList>
    </citation>
    <scope>NUCLEOTIDE SEQUENCE</scope>
    <source>
        <strain evidence="14">UP504</strain>
    </source>
</reference>
<evidence type="ECO:0000256" key="3">
    <source>
        <dbReference type="ARBA" id="ARBA00011738"/>
    </source>
</evidence>
<dbReference type="SUPFAM" id="SSF49503">
    <property type="entry name" value="Cupredoxins"/>
    <property type="match status" value="3"/>
</dbReference>
<feature type="chain" id="PRO_5040356098" evidence="10">
    <location>
        <begin position="23"/>
        <end position="615"/>
    </location>
</feature>
<proteinExistence type="inferred from homology"/>
<comment type="similarity">
    <text evidence="2">Belongs to the multicopper oxidase family.</text>
</comment>
<dbReference type="Gene3D" id="2.60.40.420">
    <property type="entry name" value="Cupredoxins - blue copper proteins"/>
    <property type="match status" value="3"/>
</dbReference>
<evidence type="ECO:0000259" key="13">
    <source>
        <dbReference type="Pfam" id="PF07732"/>
    </source>
</evidence>